<keyword evidence="3 4" id="KW-0539">Nucleus</keyword>
<feature type="DNA-binding region" description="Fork-head" evidence="4">
    <location>
        <begin position="105"/>
        <end position="199"/>
    </location>
</feature>
<keyword evidence="2 4" id="KW-0238">DNA-binding</keyword>
<dbReference type="InterPro" id="IPR030456">
    <property type="entry name" value="TF_fork_head_CS_2"/>
</dbReference>
<dbReference type="GO" id="GO:0030154">
    <property type="term" value="P:cell differentiation"/>
    <property type="evidence" value="ECO:0007669"/>
    <property type="project" value="TreeGrafter"/>
</dbReference>
<evidence type="ECO:0000256" key="5">
    <source>
        <dbReference type="SAM" id="MobiDB-lite"/>
    </source>
</evidence>
<dbReference type="GO" id="GO:0000978">
    <property type="term" value="F:RNA polymerase II cis-regulatory region sequence-specific DNA binding"/>
    <property type="evidence" value="ECO:0007669"/>
    <property type="project" value="TreeGrafter"/>
</dbReference>
<protein>
    <submittedName>
        <fullName evidence="7">Forkhead box A sequence</fullName>
    </submittedName>
</protein>
<dbReference type="PANTHER" id="PTHR11829">
    <property type="entry name" value="FORKHEAD BOX PROTEIN"/>
    <property type="match status" value="1"/>
</dbReference>
<dbReference type="InterPro" id="IPR036390">
    <property type="entry name" value="WH_DNA-bd_sf"/>
</dbReference>
<evidence type="ECO:0000256" key="1">
    <source>
        <dbReference type="ARBA" id="ARBA00004123"/>
    </source>
</evidence>
<dbReference type="GO" id="GO:0000981">
    <property type="term" value="F:DNA-binding transcription factor activity, RNA polymerase II-specific"/>
    <property type="evidence" value="ECO:0007669"/>
    <property type="project" value="TreeGrafter"/>
</dbReference>
<organism evidence="7 8">
    <name type="scientific">Paramormyrops kingsleyae</name>
    <dbReference type="NCBI Taxonomy" id="1676925"/>
    <lineage>
        <taxon>Eukaryota</taxon>
        <taxon>Metazoa</taxon>
        <taxon>Chordata</taxon>
        <taxon>Craniata</taxon>
        <taxon>Vertebrata</taxon>
        <taxon>Euteleostomi</taxon>
        <taxon>Actinopterygii</taxon>
        <taxon>Neopterygii</taxon>
        <taxon>Teleostei</taxon>
        <taxon>Osteoglossocephala</taxon>
        <taxon>Osteoglossomorpha</taxon>
        <taxon>Osteoglossiformes</taxon>
        <taxon>Mormyridae</taxon>
        <taxon>Paramormyrops</taxon>
    </lineage>
</organism>
<name>A0A3B3Q525_9TELE</name>
<dbReference type="STRING" id="1676925.ENSPKIP00000000750"/>
<dbReference type="GO" id="GO:0005634">
    <property type="term" value="C:nucleus"/>
    <property type="evidence" value="ECO:0007669"/>
    <property type="project" value="UniProtKB-SubCell"/>
</dbReference>
<dbReference type="InterPro" id="IPR018122">
    <property type="entry name" value="TF_fork_head_CS_1"/>
</dbReference>
<accession>A0A3B3Q525</accession>
<dbReference type="PANTHER" id="PTHR11829:SF167">
    <property type="entry name" value="HEPATOCYTE NUCLEAR FACTOR 3-BETA"/>
    <property type="match status" value="1"/>
</dbReference>
<dbReference type="CDD" id="cd20015">
    <property type="entry name" value="FH_FOXA"/>
    <property type="match status" value="1"/>
</dbReference>
<dbReference type="FunFam" id="1.10.10.10:FF:000042">
    <property type="entry name" value="hepatocyte nuclear factor 3-beta"/>
    <property type="match status" value="1"/>
</dbReference>
<keyword evidence="8" id="KW-1185">Reference proteome</keyword>
<evidence type="ECO:0000256" key="2">
    <source>
        <dbReference type="ARBA" id="ARBA00023125"/>
    </source>
</evidence>
<feature type="region of interest" description="Disordered" evidence="5">
    <location>
        <begin position="226"/>
        <end position="259"/>
    </location>
</feature>
<dbReference type="PROSITE" id="PS00657">
    <property type="entry name" value="FORK_HEAD_1"/>
    <property type="match status" value="1"/>
</dbReference>
<dbReference type="PROSITE" id="PS50039">
    <property type="entry name" value="FORK_HEAD_3"/>
    <property type="match status" value="1"/>
</dbReference>
<feature type="domain" description="Fork-head" evidence="6">
    <location>
        <begin position="105"/>
        <end position="199"/>
    </location>
</feature>
<dbReference type="Pfam" id="PF00250">
    <property type="entry name" value="Forkhead"/>
    <property type="match status" value="1"/>
</dbReference>
<proteinExistence type="predicted"/>
<dbReference type="GeneTree" id="ENSGT00940000155999"/>
<dbReference type="SUPFAM" id="SSF46785">
    <property type="entry name" value="Winged helix' DNA-binding domain"/>
    <property type="match status" value="1"/>
</dbReference>
<dbReference type="AlphaFoldDB" id="A0A3B3Q525"/>
<dbReference type="GeneID" id="111859824"/>
<comment type="subcellular location">
    <subcellularLocation>
        <location evidence="1 4">Nucleus</location>
    </subcellularLocation>
</comment>
<evidence type="ECO:0000256" key="3">
    <source>
        <dbReference type="ARBA" id="ARBA00023242"/>
    </source>
</evidence>
<dbReference type="GO" id="GO:0009653">
    <property type="term" value="P:anatomical structure morphogenesis"/>
    <property type="evidence" value="ECO:0007669"/>
    <property type="project" value="TreeGrafter"/>
</dbReference>
<dbReference type="RefSeq" id="XP_023698596.1">
    <property type="nucleotide sequence ID" value="XM_023842828.1"/>
</dbReference>
<evidence type="ECO:0000259" key="6">
    <source>
        <dbReference type="PROSITE" id="PS50039"/>
    </source>
</evidence>
<dbReference type="SMART" id="SM00339">
    <property type="entry name" value="FH"/>
    <property type="match status" value="1"/>
</dbReference>
<dbReference type="InterPro" id="IPR050211">
    <property type="entry name" value="FOX_domain-containing"/>
</dbReference>
<evidence type="ECO:0000313" key="7">
    <source>
        <dbReference type="Ensembl" id="ENSPKIP00000000750.1"/>
    </source>
</evidence>
<dbReference type="InterPro" id="IPR036388">
    <property type="entry name" value="WH-like_DNA-bd_sf"/>
</dbReference>
<dbReference type="KEGG" id="pki:111859824"/>
<sequence>MIRGVKLENNEEWTAFYQDEVYSGGGSMAPGLGGYVPSNAPYLSGSHPDAVISAGAPVGLGAPVSQFGVLQPDVYVGDSKRGPYAFEAAVGESKAGYRRNFSHAKPPYSYISLISMAIQQAPAKKLTLNEIYQWIRQLFPYYRQNQQRWQNSIRHSLSFNDCFVRVPRSPDSPGKGSYWALHPDSGNMFENGCYMRRQKRFRCSRGSERKASQDDKVPELNDVAIPSVSSTSSDGSPPAQPPLVVASPQIPKSPSPPLPFQPPCLSPSSCLHPSISGQHPLCLSPPKLPQVPMSSTVQQPLPPVPPPCLSLDPCLRSEPLAQHPFSISQLMGVERGDPHPYDSSTGFPNYYTPSSSQYSNPYSTTWDGAPFVGDSMYYPNMCSVPILSSS</sequence>
<evidence type="ECO:0000313" key="8">
    <source>
        <dbReference type="Proteomes" id="UP000261540"/>
    </source>
</evidence>
<dbReference type="Proteomes" id="UP000261540">
    <property type="component" value="Unplaced"/>
</dbReference>
<dbReference type="CTD" id="30539"/>
<dbReference type="Ensembl" id="ENSPKIT00000024648.1">
    <property type="protein sequence ID" value="ENSPKIP00000000750.1"/>
    <property type="gene ID" value="ENSPKIG00000019301.1"/>
</dbReference>
<dbReference type="Gene3D" id="1.10.10.10">
    <property type="entry name" value="Winged helix-like DNA-binding domain superfamily/Winged helix DNA-binding domain"/>
    <property type="match status" value="1"/>
</dbReference>
<dbReference type="InterPro" id="IPR001766">
    <property type="entry name" value="Fork_head_dom"/>
</dbReference>
<evidence type="ECO:0000256" key="4">
    <source>
        <dbReference type="PROSITE-ProRule" id="PRU00089"/>
    </source>
</evidence>
<dbReference type="OrthoDB" id="5954824at2759"/>
<feature type="compositionally biased region" description="Low complexity" evidence="5">
    <location>
        <begin position="226"/>
        <end position="237"/>
    </location>
</feature>
<dbReference type="PROSITE" id="PS00658">
    <property type="entry name" value="FORK_HEAD_2"/>
    <property type="match status" value="1"/>
</dbReference>
<reference evidence="7" key="2">
    <citation type="submission" date="2025-09" db="UniProtKB">
        <authorList>
            <consortium name="Ensembl"/>
        </authorList>
    </citation>
    <scope>IDENTIFICATION</scope>
</reference>
<reference evidence="7" key="1">
    <citation type="submission" date="2025-08" db="UniProtKB">
        <authorList>
            <consortium name="Ensembl"/>
        </authorList>
    </citation>
    <scope>IDENTIFICATION</scope>
</reference>
<dbReference type="PRINTS" id="PR00053">
    <property type="entry name" value="FORKHEAD"/>
</dbReference>